<dbReference type="EMBL" id="CP059851">
    <property type="protein sequence ID" value="QMW23465.1"/>
    <property type="molecule type" value="Genomic_DNA"/>
</dbReference>
<keyword evidence="3" id="KW-1185">Reference proteome</keyword>
<dbReference type="KEGG" id="sand:H3309_02880"/>
<feature type="compositionally biased region" description="Basic and acidic residues" evidence="1">
    <location>
        <begin position="123"/>
        <end position="140"/>
    </location>
</feature>
<gene>
    <name evidence="2" type="ORF">H3309_02880</name>
</gene>
<accession>A0A7G5IJC3</accession>
<dbReference type="RefSeq" id="WP_182297288.1">
    <property type="nucleotide sequence ID" value="NZ_CP059851.1"/>
</dbReference>
<feature type="compositionally biased region" description="Basic and acidic residues" evidence="1">
    <location>
        <begin position="106"/>
        <end position="115"/>
    </location>
</feature>
<dbReference type="AlphaFoldDB" id="A0A7G5IJC3"/>
<evidence type="ECO:0000313" key="3">
    <source>
        <dbReference type="Proteomes" id="UP000515292"/>
    </source>
</evidence>
<reference evidence="2 3" key="1">
    <citation type="submission" date="2020-07" db="EMBL/GenBank/DDBJ databases">
        <title>Complete genome sequence for Sandaracinobacter sp. M6.</title>
        <authorList>
            <person name="Tang Y."/>
            <person name="Liu Q."/>
            <person name="Guo Z."/>
            <person name="Lei P."/>
            <person name="Huang B."/>
        </authorList>
    </citation>
    <scope>NUCLEOTIDE SEQUENCE [LARGE SCALE GENOMIC DNA]</scope>
    <source>
        <strain evidence="2 3">M6</strain>
    </source>
</reference>
<evidence type="ECO:0000256" key="1">
    <source>
        <dbReference type="SAM" id="MobiDB-lite"/>
    </source>
</evidence>
<sequence length="140" mass="14468">MSAPASIEGTGAPLPRLPKNRRMTMTKFMTLLAATIASLTLVACDSAKENAAEQKDANAGFTAGEDSPAQGPNEKAVENAEMAGAAGAENAADKMENNADAARVAGEAKADKMEDQADAVRANTEKKADAMEDQADAVRK</sequence>
<feature type="region of interest" description="Disordered" evidence="1">
    <location>
        <begin position="48"/>
        <end position="140"/>
    </location>
</feature>
<organism evidence="2 3">
    <name type="scientific">Sandaracinobacteroides saxicola</name>
    <dbReference type="NCBI Taxonomy" id="2759707"/>
    <lineage>
        <taxon>Bacteria</taxon>
        <taxon>Pseudomonadati</taxon>
        <taxon>Pseudomonadota</taxon>
        <taxon>Alphaproteobacteria</taxon>
        <taxon>Sphingomonadales</taxon>
        <taxon>Sphingosinicellaceae</taxon>
        <taxon>Sandaracinobacteroides</taxon>
    </lineage>
</organism>
<protein>
    <submittedName>
        <fullName evidence="2">Uncharacterized protein</fullName>
    </submittedName>
</protein>
<dbReference type="Proteomes" id="UP000515292">
    <property type="component" value="Chromosome"/>
</dbReference>
<name>A0A7G5IJC3_9SPHN</name>
<feature type="compositionally biased region" description="Low complexity" evidence="1">
    <location>
        <begin position="79"/>
        <end position="90"/>
    </location>
</feature>
<proteinExistence type="predicted"/>
<evidence type="ECO:0000313" key="2">
    <source>
        <dbReference type="EMBL" id="QMW23465.1"/>
    </source>
</evidence>